<organism evidence="1 2">
    <name type="scientific">Streptacidiphilus fuscans</name>
    <dbReference type="NCBI Taxonomy" id="2789292"/>
    <lineage>
        <taxon>Bacteria</taxon>
        <taxon>Bacillati</taxon>
        <taxon>Actinomycetota</taxon>
        <taxon>Actinomycetes</taxon>
        <taxon>Kitasatosporales</taxon>
        <taxon>Streptomycetaceae</taxon>
        <taxon>Streptacidiphilus</taxon>
    </lineage>
</organism>
<dbReference type="AlphaFoldDB" id="A0A931BAJ2"/>
<protein>
    <submittedName>
        <fullName evidence="1">Uncharacterized protein</fullName>
    </submittedName>
</protein>
<proteinExistence type="predicted"/>
<evidence type="ECO:0000313" key="2">
    <source>
        <dbReference type="Proteomes" id="UP000657385"/>
    </source>
</evidence>
<evidence type="ECO:0000313" key="1">
    <source>
        <dbReference type="EMBL" id="MBF9073061.1"/>
    </source>
</evidence>
<sequence>MDAEMIALATAGSTAFMTAAGGDLWEQFKGGIAKVLGRGKDQRVASAELELARTQILVAAESAEEPGEAGGSAAVPGAVTPPAEQIRLAWQARLLEVFAQDETAVDDVRELVHAFRAAAEEQKAGGITVINNTMNDGSHDIAIQAGNIGKVASFRVGTPGDTNRPSGASA</sequence>
<reference evidence="1" key="1">
    <citation type="submission" date="2020-11" db="EMBL/GenBank/DDBJ databases">
        <title>Isolation and identification of active actinomycetes.</title>
        <authorList>
            <person name="Yu B."/>
        </authorList>
    </citation>
    <scope>NUCLEOTIDE SEQUENCE</scope>
    <source>
        <strain evidence="1">NEAU-YB345</strain>
    </source>
</reference>
<accession>A0A931BAJ2</accession>
<gene>
    <name evidence="1" type="ORF">I2501_34110</name>
</gene>
<dbReference type="Proteomes" id="UP000657385">
    <property type="component" value="Unassembled WGS sequence"/>
</dbReference>
<dbReference type="RefSeq" id="WP_196198049.1">
    <property type="nucleotide sequence ID" value="NZ_JADPRT010000020.1"/>
</dbReference>
<keyword evidence="2" id="KW-1185">Reference proteome</keyword>
<name>A0A931BAJ2_9ACTN</name>
<dbReference type="EMBL" id="JADPRT010000020">
    <property type="protein sequence ID" value="MBF9073061.1"/>
    <property type="molecule type" value="Genomic_DNA"/>
</dbReference>
<comment type="caution">
    <text evidence="1">The sequence shown here is derived from an EMBL/GenBank/DDBJ whole genome shotgun (WGS) entry which is preliminary data.</text>
</comment>